<dbReference type="STRING" id="573501.SAMN04487999_2507"/>
<sequence>MHFKRRIFTGLMRKTILLLLVALPLLGAAAHKYYFSVTQADYDAKDHALKMVTRVFYDDLQKVFQERYDKSIKVDASYDQKKLDGYIERYFNQKFIVKINGKERRLNYIGHKDEMDYVVCFIEVTDVQNPKSISIENTLLMDLFQDQKNVVHLNTGTTKKSFLLTRDNDKAVLNFSE</sequence>
<proteinExistence type="predicted"/>
<dbReference type="EMBL" id="FQXT01000004">
    <property type="protein sequence ID" value="SHI17141.1"/>
    <property type="molecule type" value="Genomic_DNA"/>
</dbReference>
<evidence type="ECO:0000313" key="3">
    <source>
        <dbReference type="Proteomes" id="UP000184240"/>
    </source>
</evidence>
<reference evidence="3" key="2">
    <citation type="submission" date="2016-11" db="EMBL/GenBank/DDBJ databases">
        <authorList>
            <person name="Varghese N."/>
            <person name="Submissions S."/>
        </authorList>
    </citation>
    <scope>NUCLEOTIDE SEQUENCE [LARGE SCALE GENOMIC DNA]</scope>
    <source>
        <strain evidence="3">DSM 19859</strain>
    </source>
</reference>
<evidence type="ECO:0000313" key="4">
    <source>
        <dbReference type="Proteomes" id="UP000290037"/>
    </source>
</evidence>
<evidence type="ECO:0008006" key="5">
    <source>
        <dbReference type="Google" id="ProtNLM"/>
    </source>
</evidence>
<evidence type="ECO:0000313" key="2">
    <source>
        <dbReference type="EMBL" id="SHI17141.1"/>
    </source>
</evidence>
<dbReference type="Proteomes" id="UP000290037">
    <property type="component" value="Unassembled WGS sequence"/>
</dbReference>
<organism evidence="2 3">
    <name type="scientific">Leeuwenhoekiella palythoae</name>
    <dbReference type="NCBI Taxonomy" id="573501"/>
    <lineage>
        <taxon>Bacteria</taxon>
        <taxon>Pseudomonadati</taxon>
        <taxon>Bacteroidota</taxon>
        <taxon>Flavobacteriia</taxon>
        <taxon>Flavobacteriales</taxon>
        <taxon>Flavobacteriaceae</taxon>
        <taxon>Leeuwenhoekiella</taxon>
    </lineage>
</organism>
<protein>
    <recommendedName>
        <fullName evidence="5">Peptidase E</fullName>
    </recommendedName>
</protein>
<dbReference type="AlphaFoldDB" id="A0A1M5YYP8"/>
<keyword evidence="4" id="KW-1185">Reference proteome</keyword>
<reference evidence="1 4" key="3">
    <citation type="submission" date="2018-07" db="EMBL/GenBank/DDBJ databases">
        <title>Leeuwenhoekiella genomics.</title>
        <authorList>
            <person name="Tahon G."/>
            <person name="Willems A."/>
        </authorList>
    </citation>
    <scope>NUCLEOTIDE SEQUENCE [LARGE SCALE GENOMIC DNA]</scope>
    <source>
        <strain evidence="1 4">LMG 24856</strain>
    </source>
</reference>
<dbReference type="Pfam" id="PF20420">
    <property type="entry name" value="DUF6702"/>
    <property type="match status" value="1"/>
</dbReference>
<reference evidence="2" key="1">
    <citation type="submission" date="2016-11" db="EMBL/GenBank/DDBJ databases">
        <authorList>
            <person name="Jaros S."/>
            <person name="Januszkiewicz K."/>
            <person name="Wedrychowicz H."/>
        </authorList>
    </citation>
    <scope>NUCLEOTIDE SEQUENCE [LARGE SCALE GENOMIC DNA]</scope>
    <source>
        <strain evidence="2">DSM 19859</strain>
    </source>
</reference>
<accession>A0A1M5YYP8</accession>
<dbReference type="InterPro" id="IPR046525">
    <property type="entry name" value="DUF6702"/>
</dbReference>
<dbReference type="EMBL" id="QOVN01000003">
    <property type="protein sequence ID" value="RXG29682.1"/>
    <property type="molecule type" value="Genomic_DNA"/>
</dbReference>
<evidence type="ECO:0000313" key="1">
    <source>
        <dbReference type="EMBL" id="RXG29682.1"/>
    </source>
</evidence>
<dbReference type="Proteomes" id="UP000184240">
    <property type="component" value="Unassembled WGS sequence"/>
</dbReference>
<gene>
    <name evidence="1" type="ORF">DSM01_1784</name>
    <name evidence="2" type="ORF">SAMN04487999_2507</name>
</gene>
<name>A0A1M5YYP8_9FLAO</name>